<organism evidence="1 2">
    <name type="scientific">Escherichia albertii</name>
    <dbReference type="NCBI Taxonomy" id="208962"/>
    <lineage>
        <taxon>Bacteria</taxon>
        <taxon>Pseudomonadati</taxon>
        <taxon>Pseudomonadota</taxon>
        <taxon>Gammaproteobacteria</taxon>
        <taxon>Enterobacterales</taxon>
        <taxon>Enterobacteriaceae</taxon>
        <taxon>Escherichia</taxon>
    </lineage>
</organism>
<reference evidence="1" key="1">
    <citation type="submission" date="2023-02" db="EMBL/GenBank/DDBJ databases">
        <title>Escherichia albertii as a potential enteropathogen in the light of epidemiological and genomic studies.</title>
        <authorList>
            <person name="Leszczynska K."/>
            <person name="Swiecicka I."/>
            <person name="Daniluk T."/>
            <person name="Lebensztejn D."/>
            <person name="Chmielewska S."/>
            <person name="Leszczynska D."/>
            <person name="Gawor J."/>
            <person name="Kliber M."/>
        </authorList>
    </citation>
    <scope>NUCLEOTIDE SEQUENCE</scope>
    <source>
        <strain evidence="1">BIA_7</strain>
    </source>
</reference>
<dbReference type="Gene3D" id="3.30.40.80">
    <property type="entry name" value="Effector protein NleG"/>
    <property type="match status" value="1"/>
</dbReference>
<dbReference type="AlphaFoldDB" id="A0AAX3MFY2"/>
<sequence>MPFTFYLSSENQLSIQNIEALQNAARANDTGNIIIGDRQFSIRYQSAMDAFIVNPVQGELYSGLNNSVLDDVTSLADVIESRLNGGGSFLDVFDRYMIQTMQTMMNGNEGDPESLATRLSSSAFSVSPEDISCIPEALQCPITLAIPERGVFLRNSEGSSVCSLYDENALFRIINDGGHHPLSREPITASMIVKSEDCIFDASKGNFIIKDS</sequence>
<dbReference type="InterPro" id="IPR038436">
    <property type="entry name" value="Effector_NleG_sf"/>
</dbReference>
<name>A0AAX3MFY2_ESCAL</name>
<dbReference type="InterPro" id="IPR010489">
    <property type="entry name" value="Effector_NleG"/>
</dbReference>
<evidence type="ECO:0000313" key="2">
    <source>
        <dbReference type="Proteomes" id="UP001219219"/>
    </source>
</evidence>
<dbReference type="EMBL" id="CP117562">
    <property type="protein sequence ID" value="WDB27998.1"/>
    <property type="molecule type" value="Genomic_DNA"/>
</dbReference>
<gene>
    <name evidence="1" type="ORF">PS049_16770</name>
</gene>
<protein>
    <submittedName>
        <fullName evidence="1">T3SS effector NleG family protein</fullName>
    </submittedName>
</protein>
<proteinExistence type="predicted"/>
<evidence type="ECO:0000313" key="1">
    <source>
        <dbReference type="EMBL" id="WDB27998.1"/>
    </source>
</evidence>
<dbReference type="RefSeq" id="WP_273819822.1">
    <property type="nucleotide sequence ID" value="NZ_CP117562.1"/>
</dbReference>
<dbReference type="GO" id="GO:0044403">
    <property type="term" value="P:biological process involved in symbiotic interaction"/>
    <property type="evidence" value="ECO:0007669"/>
    <property type="project" value="InterPro"/>
</dbReference>
<dbReference type="Pfam" id="PF06416">
    <property type="entry name" value="T3SS_NleG"/>
    <property type="match status" value="1"/>
</dbReference>
<dbReference type="Proteomes" id="UP001219219">
    <property type="component" value="Chromosome"/>
</dbReference>
<accession>A0AAX3MFY2</accession>
<dbReference type="GO" id="GO:0004842">
    <property type="term" value="F:ubiquitin-protein transferase activity"/>
    <property type="evidence" value="ECO:0007669"/>
    <property type="project" value="InterPro"/>
</dbReference>